<feature type="region of interest" description="Disordered" evidence="1">
    <location>
        <begin position="1"/>
        <end position="20"/>
    </location>
</feature>
<dbReference type="Proteomes" id="UP000716291">
    <property type="component" value="Unassembled WGS sequence"/>
</dbReference>
<dbReference type="AlphaFoldDB" id="A0A9P6X5F0"/>
<dbReference type="EMBL" id="JAANQT010001331">
    <property type="protein sequence ID" value="KAG1305588.1"/>
    <property type="molecule type" value="Genomic_DNA"/>
</dbReference>
<evidence type="ECO:0000313" key="3">
    <source>
        <dbReference type="Proteomes" id="UP000716291"/>
    </source>
</evidence>
<protein>
    <submittedName>
        <fullName evidence="2">Uncharacterized protein</fullName>
    </submittedName>
</protein>
<name>A0A9P6X5F0_RHIOR</name>
<accession>A0A9P6X5F0</accession>
<sequence length="260" mass="29737">MFKPRPLAQQRARFKSASKNETFSFKDEVDSEESDDMHGKDMLLLAQFLSTTGPEECIKVNKRQSNGATRILNKLRNKPSTEKFNEAKPSVQSSHHHLLRDSGVYSDISDKEPFISVHEFQFPQPPVVSHRPAPVPPINIRTIPKAAIQRRSRQIQSRTGPKSEDAKPCPHCCQSITAKERRVSCPPVLASGHKIEDDSKSLLAIIQELKDHLAEEKACRQRLEKAVYQKELKVQLEQEKKEKRTTEYFDLSDRFTLIPK</sequence>
<feature type="region of interest" description="Disordered" evidence="1">
    <location>
        <begin position="76"/>
        <end position="98"/>
    </location>
</feature>
<evidence type="ECO:0000256" key="1">
    <source>
        <dbReference type="SAM" id="MobiDB-lite"/>
    </source>
</evidence>
<evidence type="ECO:0000313" key="2">
    <source>
        <dbReference type="EMBL" id="KAG1305588.1"/>
    </source>
</evidence>
<keyword evidence="3" id="KW-1185">Reference proteome</keyword>
<organism evidence="2 3">
    <name type="scientific">Rhizopus oryzae</name>
    <name type="common">Mucormycosis agent</name>
    <name type="synonym">Rhizopus arrhizus var. delemar</name>
    <dbReference type="NCBI Taxonomy" id="64495"/>
    <lineage>
        <taxon>Eukaryota</taxon>
        <taxon>Fungi</taxon>
        <taxon>Fungi incertae sedis</taxon>
        <taxon>Mucoromycota</taxon>
        <taxon>Mucoromycotina</taxon>
        <taxon>Mucoromycetes</taxon>
        <taxon>Mucorales</taxon>
        <taxon>Mucorineae</taxon>
        <taxon>Rhizopodaceae</taxon>
        <taxon>Rhizopus</taxon>
    </lineage>
</organism>
<gene>
    <name evidence="2" type="ORF">G6F64_008260</name>
</gene>
<comment type="caution">
    <text evidence="2">The sequence shown here is derived from an EMBL/GenBank/DDBJ whole genome shotgun (WGS) entry which is preliminary data.</text>
</comment>
<dbReference type="OrthoDB" id="2239632at2759"/>
<proteinExistence type="predicted"/>
<reference evidence="2" key="1">
    <citation type="journal article" date="2020" name="Microb. Genom.">
        <title>Genetic diversity of clinical and environmental Mucorales isolates obtained from an investigation of mucormycosis cases among solid organ transplant recipients.</title>
        <authorList>
            <person name="Nguyen M.H."/>
            <person name="Kaul D."/>
            <person name="Muto C."/>
            <person name="Cheng S.J."/>
            <person name="Richter R.A."/>
            <person name="Bruno V.M."/>
            <person name="Liu G."/>
            <person name="Beyhan S."/>
            <person name="Sundermann A.J."/>
            <person name="Mounaud S."/>
            <person name="Pasculle A.W."/>
            <person name="Nierman W.C."/>
            <person name="Driscoll E."/>
            <person name="Cumbie R."/>
            <person name="Clancy C.J."/>
            <person name="Dupont C.L."/>
        </authorList>
    </citation>
    <scope>NUCLEOTIDE SEQUENCE</scope>
    <source>
        <strain evidence="2">GL11</strain>
    </source>
</reference>